<dbReference type="AlphaFoldDB" id="A0A6L2N8E8"/>
<proteinExistence type="predicted"/>
<name>A0A6L2N8E8_TANCI</name>
<reference evidence="3" key="1">
    <citation type="journal article" date="2019" name="Sci. Rep.">
        <title>Draft genome of Tanacetum cinerariifolium, the natural source of mosquito coil.</title>
        <authorList>
            <person name="Yamashiro T."/>
            <person name="Shiraishi A."/>
            <person name="Satake H."/>
            <person name="Nakayama K."/>
        </authorList>
    </citation>
    <scope>NUCLEOTIDE SEQUENCE</scope>
</reference>
<feature type="compositionally biased region" description="Basic residues" evidence="1">
    <location>
        <begin position="765"/>
        <end position="775"/>
    </location>
</feature>
<feature type="chain" id="PRO_5027089582" evidence="2">
    <location>
        <begin position="17"/>
        <end position="775"/>
    </location>
</feature>
<dbReference type="EMBL" id="BKCJ010008470">
    <property type="protein sequence ID" value="GEU82390.1"/>
    <property type="molecule type" value="Genomic_DNA"/>
</dbReference>
<feature type="signal peptide" evidence="2">
    <location>
        <begin position="1"/>
        <end position="16"/>
    </location>
</feature>
<organism evidence="3">
    <name type="scientific">Tanacetum cinerariifolium</name>
    <name type="common">Dalmatian daisy</name>
    <name type="synonym">Chrysanthemum cinerariifolium</name>
    <dbReference type="NCBI Taxonomy" id="118510"/>
    <lineage>
        <taxon>Eukaryota</taxon>
        <taxon>Viridiplantae</taxon>
        <taxon>Streptophyta</taxon>
        <taxon>Embryophyta</taxon>
        <taxon>Tracheophyta</taxon>
        <taxon>Spermatophyta</taxon>
        <taxon>Magnoliopsida</taxon>
        <taxon>eudicotyledons</taxon>
        <taxon>Gunneridae</taxon>
        <taxon>Pentapetalae</taxon>
        <taxon>asterids</taxon>
        <taxon>campanulids</taxon>
        <taxon>Asterales</taxon>
        <taxon>Asteraceae</taxon>
        <taxon>Asteroideae</taxon>
        <taxon>Anthemideae</taxon>
        <taxon>Anthemidinae</taxon>
        <taxon>Tanacetum</taxon>
    </lineage>
</organism>
<accession>A0A6L2N8E8</accession>
<feature type="region of interest" description="Disordered" evidence="1">
    <location>
        <begin position="740"/>
        <end position="775"/>
    </location>
</feature>
<evidence type="ECO:0000313" key="3">
    <source>
        <dbReference type="EMBL" id="GEU82390.1"/>
    </source>
</evidence>
<feature type="region of interest" description="Disordered" evidence="1">
    <location>
        <begin position="277"/>
        <end position="316"/>
    </location>
</feature>
<keyword evidence="2" id="KW-0732">Signal</keyword>
<feature type="compositionally biased region" description="Low complexity" evidence="1">
    <location>
        <begin position="740"/>
        <end position="756"/>
    </location>
</feature>
<sequence>MLILYRELIFLMLTLSDETIYEKRRDRVERVATTAASLDAEQDMENTKTAQDLEITHLKNRVKRLEKKRKLRTPQLKRRYGHDTKVNTASTSITTTSINITTTEPVTTVSAPITTAGVSVSTVEPITPATTTTTTIIEDKDLTIAHTLMKIRSEKAIEKAKERGSKEKSTETATRPAKGVIIRESKEQRELTIKERSKLFVELMNERKKAFCLRVEEKRRRSPTKAQKRNQICTYLKNIAGFTHNQLKNKSFKEVQKAFYNTISWINSFVPMDKEVTEGSKARAEGTSKRAEELESDKSKKQKLDEKVEAKEDNDQEEAEMKMYMKIVPNDEIAIDAIPLATKPPIIVDWKIIKEEKITKYVNTKLEEAYERVLWGDLKVLFKPDLESEVWRKLQGNKVTVWKLFSSCGVHFAIGVVRDLGFSCDLVHHSRLWEEMMMKPDHQDPNALDSTKSWKRYCFHEFIMNSYYRKVAAKRQSLEIDEMLRIKLCEVGSNEEMFTSVTWIRAFNINELIYLELCHEFYSTYEFDEVCDDDELQTKKINKFRLSGRAHSFTLLEFARRLGLYHADELNEEGFDVYFQGGLRSDEHFNAQEYWLSISREDNLSYLGTSKRVCECGLVDCKVDEKERRWYSKGESDLQWKVYQKLAKKARVSSDELIRSLSALIYYRNLDTTTLRELIDSEGRLIPEDPQQGVPRVAIPRPPRASMQDLYERMVFHYREPITHLDMLSRSMISIISSTHPSHHSISSSSSKMISSVGITQEKKKEKRRARDKMA</sequence>
<comment type="caution">
    <text evidence="3">The sequence shown here is derived from an EMBL/GenBank/DDBJ whole genome shotgun (WGS) entry which is preliminary data.</text>
</comment>
<evidence type="ECO:0000256" key="1">
    <source>
        <dbReference type="SAM" id="MobiDB-lite"/>
    </source>
</evidence>
<gene>
    <name evidence="3" type="ORF">Tci_054368</name>
</gene>
<evidence type="ECO:0000256" key="2">
    <source>
        <dbReference type="SAM" id="SignalP"/>
    </source>
</evidence>
<protein>
    <submittedName>
        <fullName evidence="3">Uncharacterized protein</fullName>
    </submittedName>
</protein>